<protein>
    <submittedName>
        <fullName evidence="1">Uncharacterized protein</fullName>
    </submittedName>
</protein>
<evidence type="ECO:0000313" key="1">
    <source>
        <dbReference type="EMBL" id="MBX73918.1"/>
    </source>
</evidence>
<organism evidence="1">
    <name type="scientific">Rhizophora mucronata</name>
    <name type="common">Asiatic mangrove</name>
    <dbReference type="NCBI Taxonomy" id="61149"/>
    <lineage>
        <taxon>Eukaryota</taxon>
        <taxon>Viridiplantae</taxon>
        <taxon>Streptophyta</taxon>
        <taxon>Embryophyta</taxon>
        <taxon>Tracheophyta</taxon>
        <taxon>Spermatophyta</taxon>
        <taxon>Magnoliopsida</taxon>
        <taxon>eudicotyledons</taxon>
        <taxon>Gunneridae</taxon>
        <taxon>Pentapetalae</taxon>
        <taxon>rosids</taxon>
        <taxon>fabids</taxon>
        <taxon>Malpighiales</taxon>
        <taxon>Rhizophoraceae</taxon>
        <taxon>Rhizophora</taxon>
    </lineage>
</organism>
<dbReference type="AlphaFoldDB" id="A0A2P2R3X5"/>
<proteinExistence type="predicted"/>
<reference evidence="1" key="1">
    <citation type="submission" date="2018-02" db="EMBL/GenBank/DDBJ databases">
        <title>Rhizophora mucronata_Transcriptome.</title>
        <authorList>
            <person name="Meera S.P."/>
            <person name="Sreeshan A."/>
            <person name="Augustine A."/>
        </authorList>
    </citation>
    <scope>NUCLEOTIDE SEQUENCE</scope>
    <source>
        <tissue evidence="1">Leaf</tissue>
    </source>
</reference>
<sequence length="29" mass="3720">MRPDPRLSRKSHCRYPNQIYQTRNFKWLK</sequence>
<accession>A0A2P2R3X5</accession>
<name>A0A2P2R3X5_RHIMU</name>
<dbReference type="EMBL" id="GGEC01093434">
    <property type="protein sequence ID" value="MBX73918.1"/>
    <property type="molecule type" value="Transcribed_RNA"/>
</dbReference>